<dbReference type="RefSeq" id="XP_041289393.1">
    <property type="nucleotide sequence ID" value="XM_041429269.1"/>
</dbReference>
<dbReference type="EC" id="2.1.1.100" evidence="5"/>
<dbReference type="Gene3D" id="1.20.120.1630">
    <property type="match status" value="1"/>
</dbReference>
<comment type="subcellular location">
    <subcellularLocation>
        <location evidence="5">Endoplasmic reticulum membrane</location>
        <topology evidence="5">Multi-pass membrane protein</topology>
    </subcellularLocation>
    <subcellularLocation>
        <location evidence="1">Membrane</location>
        <topology evidence="1">Multi-pass membrane protein</topology>
    </subcellularLocation>
</comment>
<evidence type="ECO:0000313" key="7">
    <source>
        <dbReference type="Proteomes" id="UP000823399"/>
    </source>
</evidence>
<dbReference type="Proteomes" id="UP000823399">
    <property type="component" value="Unassembled WGS sequence"/>
</dbReference>
<dbReference type="InterPro" id="IPR052527">
    <property type="entry name" value="Metal_cation-efflux_comp"/>
</dbReference>
<evidence type="ECO:0000256" key="2">
    <source>
        <dbReference type="ARBA" id="ARBA00022692"/>
    </source>
</evidence>
<dbReference type="PANTHER" id="PTHR43847">
    <property type="entry name" value="BLL3993 PROTEIN"/>
    <property type="match status" value="1"/>
</dbReference>
<dbReference type="EMBL" id="JABBWM010000056">
    <property type="protein sequence ID" value="KAG2099910.1"/>
    <property type="molecule type" value="Genomic_DNA"/>
</dbReference>
<sequence length="238" mass="26274">MNMASLLKVPFILSSAITQQVTLTPPNIASSEETIPQTFNERAFTRFMIYGFPIMKTVYWIVSFAEVAIIASQTADSLSVIQAIAQHAAGHGIHDTPITFPFILGTTLAVAGGLVRWWCYRTLGRFFTFELSVRKGHHIVTTGPYAVIRHPAYTAGLMQLIGMVILHGSPNSWLRHSGVLDIPGLKLAVMSWLVGVTLLAIGAVFRVSEEDKALKSAFGDEWARWAKAVRYRLIPGIY</sequence>
<dbReference type="InterPro" id="IPR007269">
    <property type="entry name" value="ICMT_MeTrfase"/>
</dbReference>
<feature type="transmembrane region" description="Helical" evidence="5">
    <location>
        <begin position="98"/>
        <end position="119"/>
    </location>
</feature>
<accession>A0A9P7JR23</accession>
<keyword evidence="7" id="KW-1185">Reference proteome</keyword>
<dbReference type="GO" id="GO:0032259">
    <property type="term" value="P:methylation"/>
    <property type="evidence" value="ECO:0007669"/>
    <property type="project" value="UniProtKB-KW"/>
</dbReference>
<evidence type="ECO:0000256" key="1">
    <source>
        <dbReference type="ARBA" id="ARBA00004141"/>
    </source>
</evidence>
<dbReference type="AlphaFoldDB" id="A0A9P7JR23"/>
<evidence type="ECO:0000256" key="3">
    <source>
        <dbReference type="ARBA" id="ARBA00022989"/>
    </source>
</evidence>
<keyword evidence="5" id="KW-0256">Endoplasmic reticulum</keyword>
<comment type="caution">
    <text evidence="5">Lacks conserved residue(s) required for the propagation of feature annotation.</text>
</comment>
<keyword evidence="5" id="KW-0808">Transferase</keyword>
<name>A0A9P7JR23_9AGAM</name>
<organism evidence="6 7">
    <name type="scientific">Suillus discolor</name>
    <dbReference type="NCBI Taxonomy" id="1912936"/>
    <lineage>
        <taxon>Eukaryota</taxon>
        <taxon>Fungi</taxon>
        <taxon>Dikarya</taxon>
        <taxon>Basidiomycota</taxon>
        <taxon>Agaricomycotina</taxon>
        <taxon>Agaricomycetes</taxon>
        <taxon>Agaricomycetidae</taxon>
        <taxon>Boletales</taxon>
        <taxon>Suillineae</taxon>
        <taxon>Suillaceae</taxon>
        <taxon>Suillus</taxon>
    </lineage>
</organism>
<keyword evidence="4 5" id="KW-0472">Membrane</keyword>
<comment type="caution">
    <text evidence="6">The sequence shown here is derived from an EMBL/GenBank/DDBJ whole genome shotgun (WGS) entry which is preliminary data.</text>
</comment>
<evidence type="ECO:0000256" key="4">
    <source>
        <dbReference type="ARBA" id="ARBA00023136"/>
    </source>
</evidence>
<dbReference type="PANTHER" id="PTHR43847:SF1">
    <property type="entry name" value="BLL3993 PROTEIN"/>
    <property type="match status" value="1"/>
</dbReference>
<keyword evidence="5" id="KW-0949">S-adenosyl-L-methionine</keyword>
<comment type="catalytic activity">
    <reaction evidence="5">
        <text>[protein]-C-terminal S-[(2E,6E)-farnesyl]-L-cysteine + S-adenosyl-L-methionine = [protein]-C-terminal S-[(2E,6E)-farnesyl]-L-cysteine methyl ester + S-adenosyl-L-homocysteine</text>
        <dbReference type="Rhea" id="RHEA:21672"/>
        <dbReference type="Rhea" id="RHEA-COMP:12125"/>
        <dbReference type="Rhea" id="RHEA-COMP:12126"/>
        <dbReference type="ChEBI" id="CHEBI:57856"/>
        <dbReference type="ChEBI" id="CHEBI:59789"/>
        <dbReference type="ChEBI" id="CHEBI:90510"/>
        <dbReference type="ChEBI" id="CHEBI:90511"/>
        <dbReference type="EC" id="2.1.1.100"/>
    </reaction>
</comment>
<dbReference type="Pfam" id="PF04140">
    <property type="entry name" value="ICMT"/>
    <property type="match status" value="1"/>
</dbReference>
<reference evidence="6" key="1">
    <citation type="journal article" date="2020" name="New Phytol.">
        <title>Comparative genomics reveals dynamic genome evolution in host specialist ectomycorrhizal fungi.</title>
        <authorList>
            <person name="Lofgren L.A."/>
            <person name="Nguyen N.H."/>
            <person name="Vilgalys R."/>
            <person name="Ruytinx J."/>
            <person name="Liao H.L."/>
            <person name="Branco S."/>
            <person name="Kuo A."/>
            <person name="LaButti K."/>
            <person name="Lipzen A."/>
            <person name="Andreopoulos W."/>
            <person name="Pangilinan J."/>
            <person name="Riley R."/>
            <person name="Hundley H."/>
            <person name="Na H."/>
            <person name="Barry K."/>
            <person name="Grigoriev I.V."/>
            <person name="Stajich J.E."/>
            <person name="Kennedy P.G."/>
        </authorList>
    </citation>
    <scope>NUCLEOTIDE SEQUENCE</scope>
    <source>
        <strain evidence="6">FC423</strain>
    </source>
</reference>
<gene>
    <name evidence="6" type="ORF">F5147DRAFT_334095</name>
</gene>
<feature type="transmembrane region" description="Helical" evidence="5">
    <location>
        <begin position="189"/>
        <end position="207"/>
    </location>
</feature>
<keyword evidence="3 5" id="KW-1133">Transmembrane helix</keyword>
<protein>
    <recommendedName>
        <fullName evidence="5">Protein-S-isoprenylcysteine O-methyltransferase</fullName>
        <ecNumber evidence="5">2.1.1.100</ecNumber>
    </recommendedName>
</protein>
<feature type="transmembrane region" description="Helical" evidence="5">
    <location>
        <begin position="152"/>
        <end position="169"/>
    </location>
</feature>
<keyword evidence="5" id="KW-0489">Methyltransferase</keyword>
<proteinExistence type="inferred from homology"/>
<dbReference type="GeneID" id="64691528"/>
<dbReference type="OrthoDB" id="422086at2759"/>
<dbReference type="GO" id="GO:0004671">
    <property type="term" value="F:protein C-terminal S-isoprenylcysteine carboxyl O-methyltransferase activity"/>
    <property type="evidence" value="ECO:0007669"/>
    <property type="project" value="UniProtKB-EC"/>
</dbReference>
<dbReference type="GO" id="GO:0005789">
    <property type="term" value="C:endoplasmic reticulum membrane"/>
    <property type="evidence" value="ECO:0007669"/>
    <property type="project" value="UniProtKB-SubCell"/>
</dbReference>
<evidence type="ECO:0000313" key="6">
    <source>
        <dbReference type="EMBL" id="KAG2099910.1"/>
    </source>
</evidence>
<comment type="similarity">
    <text evidence="5">Belongs to the class VI-like SAM-binding methyltransferase superfamily. Isoprenylcysteine carboxyl methyltransferase family.</text>
</comment>
<keyword evidence="2 5" id="KW-0812">Transmembrane</keyword>
<evidence type="ECO:0000256" key="5">
    <source>
        <dbReference type="RuleBase" id="RU362022"/>
    </source>
</evidence>